<accession>A0A6J7HDP9</accession>
<name>A0A6J7HDP9_9ZZZZ</name>
<dbReference type="Pfam" id="PF10590">
    <property type="entry name" value="PNP_phzG_C"/>
    <property type="match status" value="1"/>
</dbReference>
<evidence type="ECO:0000256" key="3">
    <source>
        <dbReference type="ARBA" id="ARBA00022643"/>
    </source>
</evidence>
<dbReference type="PIRSF" id="PIRSF000190">
    <property type="entry name" value="Pyd_amn-ph_oxd"/>
    <property type="match status" value="1"/>
</dbReference>
<dbReference type="GO" id="GO:0004733">
    <property type="term" value="F:pyridoxamine phosphate oxidase activity"/>
    <property type="evidence" value="ECO:0007669"/>
    <property type="project" value="InterPro"/>
</dbReference>
<feature type="domain" description="Pyridoxine 5'-phosphate oxidase dimerisation C-terminal" evidence="6">
    <location>
        <begin position="171"/>
        <end position="216"/>
    </location>
</feature>
<dbReference type="EMBL" id="CAFBMR010000049">
    <property type="protein sequence ID" value="CAB4917762.1"/>
    <property type="molecule type" value="Genomic_DNA"/>
</dbReference>
<dbReference type="NCBIfam" id="TIGR00558">
    <property type="entry name" value="pdxH"/>
    <property type="match status" value="1"/>
</dbReference>
<evidence type="ECO:0000256" key="1">
    <source>
        <dbReference type="ARBA" id="ARBA00001917"/>
    </source>
</evidence>
<evidence type="ECO:0000313" key="7">
    <source>
        <dbReference type="EMBL" id="CAB4917762.1"/>
    </source>
</evidence>
<dbReference type="InterPro" id="IPR019576">
    <property type="entry name" value="Pyridoxamine_oxidase_dimer_C"/>
</dbReference>
<dbReference type="Pfam" id="PF01243">
    <property type="entry name" value="PNPOx_N"/>
    <property type="match status" value="1"/>
</dbReference>
<evidence type="ECO:0000259" key="5">
    <source>
        <dbReference type="Pfam" id="PF01243"/>
    </source>
</evidence>
<dbReference type="InterPro" id="IPR011576">
    <property type="entry name" value="Pyridox_Oxase_N"/>
</dbReference>
<keyword evidence="3" id="KW-0288">FMN</keyword>
<sequence length="216" mass="24189">MTDSPLADMRVHYDLGRLADSDLAGTPLAQFGRWFADAQAGGVIEPNAMVLATAEGNVPSARTVLLKDVDRDGFTFFTNLLSRKSRELHANPHASLVFPWYALHRQVVVIGEVTEVSRDEAADYFALRPRGSQLGAWASQQSQPVARDQLDAAYEEAEARFPAEVPIPEFWGGWRIRPTSIEFWQGRESRLHDRLQFVGSGAMEDPARWRVIRLSP</sequence>
<proteinExistence type="inferred from homology"/>
<protein>
    <submittedName>
        <fullName evidence="7">Unannotated protein</fullName>
    </submittedName>
</protein>
<dbReference type="NCBIfam" id="NF004231">
    <property type="entry name" value="PRK05679.1"/>
    <property type="match status" value="1"/>
</dbReference>
<dbReference type="Gene3D" id="2.30.110.10">
    <property type="entry name" value="Electron Transport, Fmn-binding Protein, Chain A"/>
    <property type="match status" value="1"/>
</dbReference>
<evidence type="ECO:0000256" key="4">
    <source>
        <dbReference type="ARBA" id="ARBA00023002"/>
    </source>
</evidence>
<comment type="cofactor">
    <cofactor evidence="1">
        <name>FMN</name>
        <dbReference type="ChEBI" id="CHEBI:58210"/>
    </cofactor>
</comment>
<evidence type="ECO:0000256" key="2">
    <source>
        <dbReference type="ARBA" id="ARBA00022630"/>
    </source>
</evidence>
<dbReference type="InterPro" id="IPR000659">
    <property type="entry name" value="Pyridox_Oxase"/>
</dbReference>
<dbReference type="HAMAP" id="MF_01629">
    <property type="entry name" value="PdxH"/>
    <property type="match status" value="1"/>
</dbReference>
<dbReference type="SUPFAM" id="SSF50475">
    <property type="entry name" value="FMN-binding split barrel"/>
    <property type="match status" value="1"/>
</dbReference>
<dbReference type="PROSITE" id="PS01064">
    <property type="entry name" value="PYRIDOX_OXIDASE"/>
    <property type="match status" value="1"/>
</dbReference>
<dbReference type="GO" id="GO:0010181">
    <property type="term" value="F:FMN binding"/>
    <property type="evidence" value="ECO:0007669"/>
    <property type="project" value="InterPro"/>
</dbReference>
<evidence type="ECO:0000259" key="6">
    <source>
        <dbReference type="Pfam" id="PF10590"/>
    </source>
</evidence>
<dbReference type="InterPro" id="IPR012349">
    <property type="entry name" value="Split_barrel_FMN-bd"/>
</dbReference>
<keyword evidence="4" id="KW-0560">Oxidoreductase</keyword>
<dbReference type="PANTHER" id="PTHR10851:SF0">
    <property type="entry name" value="PYRIDOXINE-5'-PHOSPHATE OXIDASE"/>
    <property type="match status" value="1"/>
</dbReference>
<dbReference type="AlphaFoldDB" id="A0A6J7HDP9"/>
<dbReference type="PANTHER" id="PTHR10851">
    <property type="entry name" value="PYRIDOXINE-5-PHOSPHATE OXIDASE"/>
    <property type="match status" value="1"/>
</dbReference>
<dbReference type="GO" id="GO:0008615">
    <property type="term" value="P:pyridoxine biosynthetic process"/>
    <property type="evidence" value="ECO:0007669"/>
    <property type="project" value="InterPro"/>
</dbReference>
<reference evidence="7" key="1">
    <citation type="submission" date="2020-05" db="EMBL/GenBank/DDBJ databases">
        <authorList>
            <person name="Chiriac C."/>
            <person name="Salcher M."/>
            <person name="Ghai R."/>
            <person name="Kavagutti S V."/>
        </authorList>
    </citation>
    <scope>NUCLEOTIDE SEQUENCE</scope>
</reference>
<gene>
    <name evidence="7" type="ORF">UFOPK3610_01226</name>
</gene>
<feature type="domain" description="Pyridoxamine 5'-phosphate oxidase N-terminal" evidence="5">
    <location>
        <begin position="43"/>
        <end position="156"/>
    </location>
</feature>
<dbReference type="InterPro" id="IPR019740">
    <property type="entry name" value="Pyridox_Oxase_CS"/>
</dbReference>
<organism evidence="7">
    <name type="scientific">freshwater metagenome</name>
    <dbReference type="NCBI Taxonomy" id="449393"/>
    <lineage>
        <taxon>unclassified sequences</taxon>
        <taxon>metagenomes</taxon>
        <taxon>ecological metagenomes</taxon>
    </lineage>
</organism>
<keyword evidence="2" id="KW-0285">Flavoprotein</keyword>